<dbReference type="Pfam" id="PF00120">
    <property type="entry name" value="Gln-synt_C"/>
    <property type="match status" value="1"/>
</dbReference>
<protein>
    <submittedName>
        <fullName evidence="7">Glutamine synthetase</fullName>
    </submittedName>
</protein>
<evidence type="ECO:0000256" key="1">
    <source>
        <dbReference type="ARBA" id="ARBA00001946"/>
    </source>
</evidence>
<evidence type="ECO:0000259" key="6">
    <source>
        <dbReference type="PROSITE" id="PS51987"/>
    </source>
</evidence>
<dbReference type="SUPFAM" id="SSF55931">
    <property type="entry name" value="Glutamine synthetase/guanido kinase"/>
    <property type="match status" value="1"/>
</dbReference>
<comment type="cofactor">
    <cofactor evidence="1">
        <name>Mg(2+)</name>
        <dbReference type="ChEBI" id="CHEBI:18420"/>
    </cofactor>
</comment>
<name>A0AAP3A721_ECOLX</name>
<dbReference type="PROSITE" id="PS00181">
    <property type="entry name" value="GLNA_ATP"/>
    <property type="match status" value="1"/>
</dbReference>
<sequence length="76" mass="8519">MDTLIHESGAAQMEINFLHGDAIDLADQVFLFKRTMREAAHRHGIYATFMAKPMSDEPGSAMHIHQSLEDVNGHNL</sequence>
<evidence type="ECO:0000256" key="2">
    <source>
        <dbReference type="ARBA" id="ARBA00022598"/>
    </source>
</evidence>
<dbReference type="PROSITE" id="PS51987">
    <property type="entry name" value="GS_CATALYTIC"/>
    <property type="match status" value="1"/>
</dbReference>
<reference evidence="7" key="1">
    <citation type="submission" date="2023-06" db="EMBL/GenBank/DDBJ databases">
        <title>Deciphering the underlying mechanisms mediating the transmission of blaNDM gene from human to animals in China.</title>
        <authorList>
            <person name="Chen K."/>
            <person name="Chen S."/>
        </authorList>
    </citation>
    <scope>NUCLEOTIDE SEQUENCE</scope>
    <source>
        <strain evidence="7">1199</strain>
    </source>
</reference>
<accession>A0AAP3A721</accession>
<dbReference type="InterPro" id="IPR014746">
    <property type="entry name" value="Gln_synth/guanido_kin_cat_dom"/>
</dbReference>
<dbReference type="InterPro" id="IPR027303">
    <property type="entry name" value="Gln_synth_gly_rich_site"/>
</dbReference>
<dbReference type="EMBL" id="JAOVKC010001451">
    <property type="protein sequence ID" value="MCV5626332.1"/>
    <property type="molecule type" value="Genomic_DNA"/>
</dbReference>
<dbReference type="AlphaFoldDB" id="A0AAP3A721"/>
<evidence type="ECO:0000256" key="3">
    <source>
        <dbReference type="ARBA" id="ARBA00022842"/>
    </source>
</evidence>
<evidence type="ECO:0000256" key="4">
    <source>
        <dbReference type="PROSITE-ProRule" id="PRU01331"/>
    </source>
</evidence>
<dbReference type="GO" id="GO:0006598">
    <property type="term" value="P:polyamine catabolic process"/>
    <property type="evidence" value="ECO:0007669"/>
    <property type="project" value="TreeGrafter"/>
</dbReference>
<gene>
    <name evidence="7" type="ORF">OFN31_32390</name>
</gene>
<evidence type="ECO:0000313" key="8">
    <source>
        <dbReference type="Proteomes" id="UP001208624"/>
    </source>
</evidence>
<feature type="domain" description="GS catalytic" evidence="6">
    <location>
        <begin position="1"/>
        <end position="76"/>
    </location>
</feature>
<organism evidence="7 8">
    <name type="scientific">Escherichia coli</name>
    <dbReference type="NCBI Taxonomy" id="562"/>
    <lineage>
        <taxon>Bacteria</taxon>
        <taxon>Pseudomonadati</taxon>
        <taxon>Pseudomonadota</taxon>
        <taxon>Gammaproteobacteria</taxon>
        <taxon>Enterobacterales</taxon>
        <taxon>Enterobacteriaceae</taxon>
        <taxon>Escherichia</taxon>
    </lineage>
</organism>
<comment type="caution">
    <text evidence="7">The sequence shown here is derived from an EMBL/GenBank/DDBJ whole genome shotgun (WGS) entry which is preliminary data.</text>
</comment>
<dbReference type="PANTHER" id="PTHR43785">
    <property type="entry name" value="GAMMA-GLUTAMYLPUTRESCINE SYNTHETASE"/>
    <property type="match status" value="1"/>
</dbReference>
<feature type="non-terminal residue" evidence="7">
    <location>
        <position position="76"/>
    </location>
</feature>
<dbReference type="InterPro" id="IPR008146">
    <property type="entry name" value="Gln_synth_cat_dom"/>
</dbReference>
<dbReference type="GO" id="GO:0006542">
    <property type="term" value="P:glutamine biosynthetic process"/>
    <property type="evidence" value="ECO:0007669"/>
    <property type="project" value="TreeGrafter"/>
</dbReference>
<dbReference type="PANTHER" id="PTHR43785:SF3">
    <property type="entry name" value="GS CATALYTIC DOMAIN-CONTAINING PROTEIN"/>
    <property type="match status" value="1"/>
</dbReference>
<comment type="similarity">
    <text evidence="4 5">Belongs to the glutamine synthetase family.</text>
</comment>
<evidence type="ECO:0000313" key="7">
    <source>
        <dbReference type="EMBL" id="MCV5626332.1"/>
    </source>
</evidence>
<evidence type="ECO:0000256" key="5">
    <source>
        <dbReference type="RuleBase" id="RU000384"/>
    </source>
</evidence>
<proteinExistence type="inferred from homology"/>
<dbReference type="GO" id="GO:0004356">
    <property type="term" value="F:glutamine synthetase activity"/>
    <property type="evidence" value="ECO:0007669"/>
    <property type="project" value="InterPro"/>
</dbReference>
<dbReference type="Proteomes" id="UP001208624">
    <property type="component" value="Unassembled WGS sequence"/>
</dbReference>
<dbReference type="Gene3D" id="3.30.590.10">
    <property type="entry name" value="Glutamine synthetase/guanido kinase, catalytic domain"/>
    <property type="match status" value="1"/>
</dbReference>
<keyword evidence="2" id="KW-0436">Ligase</keyword>
<keyword evidence="3" id="KW-0460">Magnesium</keyword>